<evidence type="ECO:0000256" key="1">
    <source>
        <dbReference type="SAM" id="MobiDB-lite"/>
    </source>
</evidence>
<name>A0A2W2F692_9ACTN</name>
<organism evidence="2 3">
    <name type="scientific">Nonomuraea aridisoli</name>
    <dbReference type="NCBI Taxonomy" id="2070368"/>
    <lineage>
        <taxon>Bacteria</taxon>
        <taxon>Bacillati</taxon>
        <taxon>Actinomycetota</taxon>
        <taxon>Actinomycetes</taxon>
        <taxon>Streptosporangiales</taxon>
        <taxon>Streptosporangiaceae</taxon>
        <taxon>Nonomuraea</taxon>
    </lineage>
</organism>
<feature type="region of interest" description="Disordered" evidence="1">
    <location>
        <begin position="493"/>
        <end position="524"/>
    </location>
</feature>
<reference evidence="2 3" key="1">
    <citation type="submission" date="2018-01" db="EMBL/GenBank/DDBJ databases">
        <title>Draft genome sequence of Nonomuraea sp. KC333.</title>
        <authorList>
            <person name="Sahin N."/>
            <person name="Saygin H."/>
            <person name="Ay H."/>
        </authorList>
    </citation>
    <scope>NUCLEOTIDE SEQUENCE [LARGE SCALE GENOMIC DNA]</scope>
    <source>
        <strain evidence="2 3">KC333</strain>
    </source>
</reference>
<dbReference type="OrthoDB" id="3197057at2"/>
<accession>A0A2W2F692</accession>
<dbReference type="AlphaFoldDB" id="A0A2W2F692"/>
<dbReference type="Gene3D" id="3.40.50.300">
    <property type="entry name" value="P-loop containing nucleotide triphosphate hydrolases"/>
    <property type="match status" value="1"/>
</dbReference>
<dbReference type="RefSeq" id="WP_111177973.1">
    <property type="nucleotide sequence ID" value="NZ_POUD01000024.1"/>
</dbReference>
<feature type="compositionally biased region" description="Basic residues" evidence="1">
    <location>
        <begin position="501"/>
        <end position="512"/>
    </location>
</feature>
<sequence length="566" mass="63317">MSTKSASAADPASRLITLPEGLPRWTLGWELVRWATKYLKHPNGPRAGKRWEFVNSQLRFLLWWYAVDESGAWLYRRAVRRLAKGSGKSPFAALVALGELTAPVRVDDFDPDLPGGVRGRRVTMPLVQIAATAESQTENTMRMVRALAPKGSRLVRDFNLDPGKTQYYMQPEGALHVLTSSSTAAEGGEASFIVGDETEHWLPSNGGPTFYNTLADNLAKSGSRMLETCNAWKPEQGSVAEASYRAWLAQEEGKTRGQTRILYDARIAPPDTDMADEKSLRRALDFVYDDCWWVDRSFIIERIWDVSSSPDDSERKYFNRPTEARDAWLKAPQWDACADATKVLADGDQVALAADLSKSGDATAMMVCRISDGHLFTWEVWEPPDGPEAADWEVPRLELDAAVARAFDRLDVVAFYAEPGPLLSYVDQWGEKYGGRVCAKANPKNPVRFDMRSTQDRHDDAGPQQGGRERTAVLRRFTEECEATHAAIVAGDLTHDGDPRTRRHALNARRRPNQYGVSIGKESRHSPYKIDAAVTGIIARLARKDYLALPPSKQRRKTDRRVVVLR</sequence>
<comment type="caution">
    <text evidence="2">The sequence shown here is derived from an EMBL/GenBank/DDBJ whole genome shotgun (WGS) entry which is preliminary data.</text>
</comment>
<keyword evidence="3" id="KW-1185">Reference proteome</keyword>
<protein>
    <submittedName>
        <fullName evidence="2">Terminase</fullName>
    </submittedName>
</protein>
<dbReference type="EMBL" id="POUD01000024">
    <property type="protein sequence ID" value="PZG20608.1"/>
    <property type="molecule type" value="Genomic_DNA"/>
</dbReference>
<proteinExistence type="predicted"/>
<feature type="region of interest" description="Disordered" evidence="1">
    <location>
        <begin position="444"/>
        <end position="468"/>
    </location>
</feature>
<dbReference type="InterPro" id="IPR027417">
    <property type="entry name" value="P-loop_NTPase"/>
</dbReference>
<gene>
    <name evidence="2" type="ORF">C1J01_08890</name>
</gene>
<feature type="compositionally biased region" description="Basic and acidic residues" evidence="1">
    <location>
        <begin position="447"/>
        <end position="468"/>
    </location>
</feature>
<dbReference type="Proteomes" id="UP000249304">
    <property type="component" value="Unassembled WGS sequence"/>
</dbReference>
<evidence type="ECO:0000313" key="3">
    <source>
        <dbReference type="Proteomes" id="UP000249304"/>
    </source>
</evidence>
<evidence type="ECO:0000313" key="2">
    <source>
        <dbReference type="EMBL" id="PZG20608.1"/>
    </source>
</evidence>